<evidence type="ECO:0000256" key="1">
    <source>
        <dbReference type="SAM" id="MobiDB-lite"/>
    </source>
</evidence>
<protein>
    <submittedName>
        <fullName evidence="2">Uncharacterized protein</fullName>
    </submittedName>
</protein>
<feature type="compositionally biased region" description="Basic residues" evidence="1">
    <location>
        <begin position="105"/>
        <end position="114"/>
    </location>
</feature>
<name>A0A7J6L8V5_PERCH</name>
<evidence type="ECO:0000313" key="3">
    <source>
        <dbReference type="Proteomes" id="UP000591131"/>
    </source>
</evidence>
<accession>A0A7J6L8V5</accession>
<feature type="compositionally biased region" description="Polar residues" evidence="1">
    <location>
        <begin position="167"/>
        <end position="187"/>
    </location>
</feature>
<gene>
    <name evidence="2" type="ORF">FOL47_009342</name>
</gene>
<feature type="compositionally biased region" description="Low complexity" evidence="1">
    <location>
        <begin position="218"/>
        <end position="236"/>
    </location>
</feature>
<evidence type="ECO:0000313" key="2">
    <source>
        <dbReference type="EMBL" id="KAF4655645.1"/>
    </source>
</evidence>
<dbReference type="Proteomes" id="UP000591131">
    <property type="component" value="Unassembled WGS sequence"/>
</dbReference>
<proteinExistence type="predicted"/>
<dbReference type="AlphaFoldDB" id="A0A7J6L8V5"/>
<feature type="region of interest" description="Disordered" evidence="1">
    <location>
        <begin position="29"/>
        <end position="239"/>
    </location>
</feature>
<organism evidence="2 3">
    <name type="scientific">Perkinsus chesapeaki</name>
    <name type="common">Clam parasite</name>
    <name type="synonym">Perkinsus andrewsi</name>
    <dbReference type="NCBI Taxonomy" id="330153"/>
    <lineage>
        <taxon>Eukaryota</taxon>
        <taxon>Sar</taxon>
        <taxon>Alveolata</taxon>
        <taxon>Perkinsozoa</taxon>
        <taxon>Perkinsea</taxon>
        <taxon>Perkinsida</taxon>
        <taxon>Perkinsidae</taxon>
        <taxon>Perkinsus</taxon>
    </lineage>
</organism>
<dbReference type="OrthoDB" id="446747at2759"/>
<dbReference type="EMBL" id="JAAPAO010000645">
    <property type="protein sequence ID" value="KAF4655645.1"/>
    <property type="molecule type" value="Genomic_DNA"/>
</dbReference>
<comment type="caution">
    <text evidence="2">The sequence shown here is derived from an EMBL/GenBank/DDBJ whole genome shotgun (WGS) entry which is preliminary data.</text>
</comment>
<feature type="compositionally biased region" description="Basic and acidic residues" evidence="1">
    <location>
        <begin position="191"/>
        <end position="202"/>
    </location>
</feature>
<sequence length="760" mass="82170">TGGSNTGSNEPVVDRMSELKRKLVESRGGLTADLSAMQPSAESAAKIPKVAARGKAAARSPSGVSSPSHEVPKAGVRAPAKVGKQIRVQHPPPAAINTRGGQVHHVVHLAKHKPSTTPAPPPPKAAAHPVRHVRGPSEPRGESGSSEGGNSTALAPPTMPVPLISIGHQTKSTPQPTSPVSVKSLQRTPVRRTDEGKLRELIPSELAEASTRASQPRTAPAAAHNPAAAAATEAPTRGVQSAVSRLRTLEHLRAKKAAQQMKEGESVAVAKAAPVVVPSDPKPTPVIVAKAAPVAAKSEKPAEGAVPPSAAAPKAAEVMKPVSVKDGEQSLTERMVEAVLSQLIETHSQWLADHCGVDRASLRVDDVEVAGMEVKEVDEMLLEETATFETKLKASGRFDRFRDAVTPHINASVVDFNFFRLAQEAGVFETSDVVEECPESLLLALAVFIAEQYPKSLLAGMESYVAHAEDFELTNENYLTLLPYYLLPRMASTEASRVIDGWATWRIGDAVKRLQRIRKILDDFVLAAYSVHEVATYEDMASRATKLELGVPISLAYFEKSVFSQNGEDGVIEAAVAALGDAPQLLMEKPYSVEIGVQSGVQCNTRALRLSRHWRGIMFDKSHFNPYVNLHREFVSPENVNRILRDYSVPTNVAFVSIDIDGNDFYVWLALDYVKPLLVMIEINGYLADMDGVIFYDAEFVNDGTTYYGASLRAMCTVARLKGYSLVWANAVNALFVMEEYSDRFDKAGEYLMLKAAFTV</sequence>
<reference evidence="2 3" key="1">
    <citation type="submission" date="2020-04" db="EMBL/GenBank/DDBJ databases">
        <title>Perkinsus chesapeaki whole genome sequence.</title>
        <authorList>
            <person name="Bogema D.R."/>
        </authorList>
    </citation>
    <scope>NUCLEOTIDE SEQUENCE [LARGE SCALE GENOMIC DNA]</scope>
    <source>
        <strain evidence="2">ATCC PRA-425</strain>
    </source>
</reference>
<keyword evidence="3" id="KW-1185">Reference proteome</keyword>
<feature type="non-terminal residue" evidence="2">
    <location>
        <position position="1"/>
    </location>
</feature>